<sequence length="102" mass="11370">MASASTPPSVSLSSSPPPQPSLSTNASSKSLVHSVSQKLHAKNYLLWIQQVEPVIHSHHLEGYIVNPQIPQKYASIEDQDANQVTNEYGVWYEQDLFLLAWL</sequence>
<keyword evidence="3" id="KW-1185">Reference proteome</keyword>
<feature type="compositionally biased region" description="Low complexity" evidence="1">
    <location>
        <begin position="1"/>
        <end position="14"/>
    </location>
</feature>
<comment type="caution">
    <text evidence="2">The sequence shown here is derived from an EMBL/GenBank/DDBJ whole genome shotgun (WGS) entry which is preliminary data.</text>
</comment>
<protein>
    <recommendedName>
        <fullName evidence="4">Retrotransposon Copia-like N-terminal domain-containing protein</fullName>
    </recommendedName>
</protein>
<evidence type="ECO:0000256" key="1">
    <source>
        <dbReference type="SAM" id="MobiDB-lite"/>
    </source>
</evidence>
<dbReference type="Proteomes" id="UP000289340">
    <property type="component" value="Chromosome 15"/>
</dbReference>
<evidence type="ECO:0008006" key="4">
    <source>
        <dbReference type="Google" id="ProtNLM"/>
    </source>
</evidence>
<organism evidence="2 3">
    <name type="scientific">Glycine soja</name>
    <name type="common">Wild soybean</name>
    <dbReference type="NCBI Taxonomy" id="3848"/>
    <lineage>
        <taxon>Eukaryota</taxon>
        <taxon>Viridiplantae</taxon>
        <taxon>Streptophyta</taxon>
        <taxon>Embryophyta</taxon>
        <taxon>Tracheophyta</taxon>
        <taxon>Spermatophyta</taxon>
        <taxon>Magnoliopsida</taxon>
        <taxon>eudicotyledons</taxon>
        <taxon>Gunneridae</taxon>
        <taxon>Pentapetalae</taxon>
        <taxon>rosids</taxon>
        <taxon>fabids</taxon>
        <taxon>Fabales</taxon>
        <taxon>Fabaceae</taxon>
        <taxon>Papilionoideae</taxon>
        <taxon>50 kb inversion clade</taxon>
        <taxon>NPAAA clade</taxon>
        <taxon>indigoferoid/millettioid clade</taxon>
        <taxon>Phaseoleae</taxon>
        <taxon>Glycine</taxon>
        <taxon>Glycine subgen. Soja</taxon>
    </lineage>
</organism>
<evidence type="ECO:0000313" key="2">
    <source>
        <dbReference type="EMBL" id="RZB65892.1"/>
    </source>
</evidence>
<proteinExistence type="predicted"/>
<name>A0A445GXB9_GLYSO</name>
<dbReference type="EMBL" id="QZWG01000015">
    <property type="protein sequence ID" value="RZB65892.1"/>
    <property type="molecule type" value="Genomic_DNA"/>
</dbReference>
<accession>A0A445GXB9</accession>
<reference evidence="2 3" key="1">
    <citation type="submission" date="2018-09" db="EMBL/GenBank/DDBJ databases">
        <title>A high-quality reference genome of wild soybean provides a powerful tool to mine soybean genomes.</title>
        <authorList>
            <person name="Xie M."/>
            <person name="Chung C.Y.L."/>
            <person name="Li M.-W."/>
            <person name="Wong F.-L."/>
            <person name="Chan T.-F."/>
            <person name="Lam H.-M."/>
        </authorList>
    </citation>
    <scope>NUCLEOTIDE SEQUENCE [LARGE SCALE GENOMIC DNA]</scope>
    <source>
        <strain evidence="3">cv. W05</strain>
        <tissue evidence="2">Hypocotyl of etiolated seedlings</tissue>
    </source>
</reference>
<dbReference type="AlphaFoldDB" id="A0A445GXB9"/>
<feature type="region of interest" description="Disordered" evidence="1">
    <location>
        <begin position="1"/>
        <end position="29"/>
    </location>
</feature>
<evidence type="ECO:0000313" key="3">
    <source>
        <dbReference type="Proteomes" id="UP000289340"/>
    </source>
</evidence>
<gene>
    <name evidence="2" type="ORF">D0Y65_041808</name>
</gene>